<protein>
    <submittedName>
        <fullName evidence="2">Uncharacterized protein</fullName>
    </submittedName>
</protein>
<organism evidence="2 3">
    <name type="scientific">Coprinellus micaceus</name>
    <name type="common">Glistening ink-cap mushroom</name>
    <name type="synonym">Coprinus micaceus</name>
    <dbReference type="NCBI Taxonomy" id="71717"/>
    <lineage>
        <taxon>Eukaryota</taxon>
        <taxon>Fungi</taxon>
        <taxon>Dikarya</taxon>
        <taxon>Basidiomycota</taxon>
        <taxon>Agaricomycotina</taxon>
        <taxon>Agaricomycetes</taxon>
        <taxon>Agaricomycetidae</taxon>
        <taxon>Agaricales</taxon>
        <taxon>Agaricineae</taxon>
        <taxon>Psathyrellaceae</taxon>
        <taxon>Coprinellus</taxon>
    </lineage>
</organism>
<sequence length="154" mass="16859">MSSGGVAVHSPLSVVFLLHIALEVPLVIQGMFFSHTLPFIELNNTVMVVLKLYSTLSAATCVMALLCFGLPEFLPGKRALAIGLCIYHSIASTVLYQSPRFIPHTFGVVAESFKVTPENVWGTLHGIIGLMMVFWWQSTLHLASFARQLGGKQQ</sequence>
<feature type="transmembrane region" description="Helical" evidence="1">
    <location>
        <begin position="119"/>
        <end position="137"/>
    </location>
</feature>
<name>A0A4Y7TKX5_COPMI</name>
<dbReference type="EMBL" id="QPFP01000010">
    <property type="protein sequence ID" value="TEB34192.1"/>
    <property type="molecule type" value="Genomic_DNA"/>
</dbReference>
<comment type="caution">
    <text evidence="2">The sequence shown here is derived from an EMBL/GenBank/DDBJ whole genome shotgun (WGS) entry which is preliminary data.</text>
</comment>
<dbReference type="OrthoDB" id="2550823at2759"/>
<evidence type="ECO:0000313" key="3">
    <source>
        <dbReference type="Proteomes" id="UP000298030"/>
    </source>
</evidence>
<dbReference type="Proteomes" id="UP000298030">
    <property type="component" value="Unassembled WGS sequence"/>
</dbReference>
<feature type="transmembrane region" description="Helical" evidence="1">
    <location>
        <begin position="12"/>
        <end position="32"/>
    </location>
</feature>
<evidence type="ECO:0000313" key="2">
    <source>
        <dbReference type="EMBL" id="TEB34192.1"/>
    </source>
</evidence>
<keyword evidence="1" id="KW-0812">Transmembrane</keyword>
<evidence type="ECO:0000256" key="1">
    <source>
        <dbReference type="SAM" id="Phobius"/>
    </source>
</evidence>
<gene>
    <name evidence="2" type="ORF">FA13DRAFT_1729678</name>
</gene>
<feature type="transmembrane region" description="Helical" evidence="1">
    <location>
        <begin position="52"/>
        <end position="70"/>
    </location>
</feature>
<dbReference type="STRING" id="71717.A0A4Y7TKX5"/>
<proteinExistence type="predicted"/>
<keyword evidence="3" id="KW-1185">Reference proteome</keyword>
<keyword evidence="1" id="KW-1133">Transmembrane helix</keyword>
<reference evidence="2 3" key="1">
    <citation type="journal article" date="2019" name="Nat. Ecol. Evol.">
        <title>Megaphylogeny resolves global patterns of mushroom evolution.</title>
        <authorList>
            <person name="Varga T."/>
            <person name="Krizsan K."/>
            <person name="Foldi C."/>
            <person name="Dima B."/>
            <person name="Sanchez-Garcia M."/>
            <person name="Sanchez-Ramirez S."/>
            <person name="Szollosi G.J."/>
            <person name="Szarkandi J.G."/>
            <person name="Papp V."/>
            <person name="Albert L."/>
            <person name="Andreopoulos W."/>
            <person name="Angelini C."/>
            <person name="Antonin V."/>
            <person name="Barry K.W."/>
            <person name="Bougher N.L."/>
            <person name="Buchanan P."/>
            <person name="Buyck B."/>
            <person name="Bense V."/>
            <person name="Catcheside P."/>
            <person name="Chovatia M."/>
            <person name="Cooper J."/>
            <person name="Damon W."/>
            <person name="Desjardin D."/>
            <person name="Finy P."/>
            <person name="Geml J."/>
            <person name="Haridas S."/>
            <person name="Hughes K."/>
            <person name="Justo A."/>
            <person name="Karasinski D."/>
            <person name="Kautmanova I."/>
            <person name="Kiss B."/>
            <person name="Kocsube S."/>
            <person name="Kotiranta H."/>
            <person name="LaButti K.M."/>
            <person name="Lechner B.E."/>
            <person name="Liimatainen K."/>
            <person name="Lipzen A."/>
            <person name="Lukacs Z."/>
            <person name="Mihaltcheva S."/>
            <person name="Morgado L.N."/>
            <person name="Niskanen T."/>
            <person name="Noordeloos M.E."/>
            <person name="Ohm R.A."/>
            <person name="Ortiz-Santana B."/>
            <person name="Ovrebo C."/>
            <person name="Racz N."/>
            <person name="Riley R."/>
            <person name="Savchenko A."/>
            <person name="Shiryaev A."/>
            <person name="Soop K."/>
            <person name="Spirin V."/>
            <person name="Szebenyi C."/>
            <person name="Tomsovsky M."/>
            <person name="Tulloss R.E."/>
            <person name="Uehling J."/>
            <person name="Grigoriev I.V."/>
            <person name="Vagvolgyi C."/>
            <person name="Papp T."/>
            <person name="Martin F.M."/>
            <person name="Miettinen O."/>
            <person name="Hibbett D.S."/>
            <person name="Nagy L.G."/>
        </authorList>
    </citation>
    <scope>NUCLEOTIDE SEQUENCE [LARGE SCALE GENOMIC DNA]</scope>
    <source>
        <strain evidence="2 3">FP101781</strain>
    </source>
</reference>
<keyword evidence="1" id="KW-0472">Membrane</keyword>
<accession>A0A4Y7TKX5</accession>
<dbReference type="AlphaFoldDB" id="A0A4Y7TKX5"/>